<feature type="region of interest" description="Disordered" evidence="1">
    <location>
        <begin position="160"/>
        <end position="194"/>
    </location>
</feature>
<proteinExistence type="predicted"/>
<reference evidence="2 3" key="1">
    <citation type="submission" date="2019-06" db="EMBL/GenBank/DDBJ databases">
        <title>Sorghum-associated microbial communities from plants grown in Nebraska, USA.</title>
        <authorList>
            <person name="Schachtman D."/>
        </authorList>
    </citation>
    <scope>NUCLEOTIDE SEQUENCE [LARGE SCALE GENOMIC DNA]</scope>
    <source>
        <strain evidence="2 3">T529</strain>
    </source>
</reference>
<dbReference type="Proteomes" id="UP000319722">
    <property type="component" value="Unassembled WGS sequence"/>
</dbReference>
<evidence type="ECO:0000313" key="3">
    <source>
        <dbReference type="Proteomes" id="UP000319722"/>
    </source>
</evidence>
<organism evidence="2 3">
    <name type="scientific">Variovorax beijingensis</name>
    <dbReference type="NCBI Taxonomy" id="2496117"/>
    <lineage>
        <taxon>Bacteria</taxon>
        <taxon>Pseudomonadati</taxon>
        <taxon>Pseudomonadota</taxon>
        <taxon>Betaproteobacteria</taxon>
        <taxon>Burkholderiales</taxon>
        <taxon>Comamonadaceae</taxon>
        <taxon>Variovorax</taxon>
    </lineage>
</organism>
<sequence length="271" mass="30210">MTGGGRWSFRFRPKRPGGVAGRRVRRCVCTRRRGHHSLRPVPHQNHPALRHAVLSRATPRPGCSACRSRPGTLPMRGRSTPMPARSGQAASMRSQDWSERRARLDPAPAPLDRPARLLRSASVRARRCRGLHACSRCAVRWQSRDRRSASLLRDAFSECPGSQASQGLDDGKGHGSEFPDNRLPPGPEGRSGEFAISHRNRDRSHRPCLPSIFLELLPSALTPRTCRCVRRPGICSSATDAHRWHKGVTARRKTCRGIRNSPYGPVAPWCR</sequence>
<comment type="caution">
    <text evidence="2">The sequence shown here is derived from an EMBL/GenBank/DDBJ whole genome shotgun (WGS) entry which is preliminary data.</text>
</comment>
<feature type="region of interest" description="Disordered" evidence="1">
    <location>
        <begin position="59"/>
        <end position="100"/>
    </location>
</feature>
<dbReference type="AlphaFoldDB" id="A0A561C485"/>
<accession>A0A561C485</accession>
<evidence type="ECO:0000256" key="1">
    <source>
        <dbReference type="SAM" id="MobiDB-lite"/>
    </source>
</evidence>
<feature type="compositionally biased region" description="Basic and acidic residues" evidence="1">
    <location>
        <begin position="169"/>
        <end position="180"/>
    </location>
</feature>
<protein>
    <submittedName>
        <fullName evidence="2">Uncharacterized protein</fullName>
    </submittedName>
</protein>
<gene>
    <name evidence="2" type="ORF">FB547_105329</name>
</gene>
<dbReference type="EMBL" id="VIVL01000005">
    <property type="protein sequence ID" value="TWD85817.1"/>
    <property type="molecule type" value="Genomic_DNA"/>
</dbReference>
<evidence type="ECO:0000313" key="2">
    <source>
        <dbReference type="EMBL" id="TWD85817.1"/>
    </source>
</evidence>
<name>A0A561C485_9BURK</name>